<keyword evidence="2" id="KW-0812">Transmembrane</keyword>
<protein>
    <submittedName>
        <fullName evidence="3">Uncharacterized protein</fullName>
    </submittedName>
</protein>
<evidence type="ECO:0000313" key="3">
    <source>
        <dbReference type="EnsemblPlants" id="Zm00001eb087880_P001"/>
    </source>
</evidence>
<reference evidence="4" key="1">
    <citation type="submission" date="2015-12" db="EMBL/GenBank/DDBJ databases">
        <title>Update maize B73 reference genome by single molecule sequencing technologies.</title>
        <authorList>
            <consortium name="Maize Genome Sequencing Project"/>
            <person name="Ware D."/>
        </authorList>
    </citation>
    <scope>NUCLEOTIDE SEQUENCE [LARGE SCALE GENOMIC DNA]</scope>
    <source>
        <strain evidence="4">cv. B73</strain>
    </source>
</reference>
<reference evidence="3" key="3">
    <citation type="submission" date="2021-05" db="UniProtKB">
        <authorList>
            <consortium name="EnsemblPlants"/>
        </authorList>
    </citation>
    <scope>IDENTIFICATION</scope>
    <source>
        <strain evidence="3">cv. B73</strain>
    </source>
</reference>
<feature type="region of interest" description="Disordered" evidence="1">
    <location>
        <begin position="81"/>
        <end position="135"/>
    </location>
</feature>
<name>A0A804MIC6_MAIZE</name>
<dbReference type="Gramene" id="Zm00001eb087880_T001">
    <property type="protein sequence ID" value="Zm00001eb087880_P001"/>
    <property type="gene ID" value="Zm00001eb087880"/>
</dbReference>
<dbReference type="EnsemblPlants" id="Zm00001eb087880_T001">
    <property type="protein sequence ID" value="Zm00001eb087880_P001"/>
    <property type="gene ID" value="Zm00001eb087880"/>
</dbReference>
<evidence type="ECO:0000313" key="4">
    <source>
        <dbReference type="Proteomes" id="UP000007305"/>
    </source>
</evidence>
<keyword evidence="4" id="KW-1185">Reference proteome</keyword>
<sequence>MFLIYTTIVFSTHAYTQAWHDTCNIENNMAKEYAILIVLISMVLVVSCNVVDGSAADMRHATLPRKGLKEDIKLAINGVNSPVSSISGQASSNSETGTDNDMSSATAFTSKVTTTQGSHRGYEIHGFQGSKISPP</sequence>
<reference evidence="3" key="2">
    <citation type="submission" date="2019-07" db="EMBL/GenBank/DDBJ databases">
        <authorList>
            <person name="Seetharam A."/>
            <person name="Woodhouse M."/>
            <person name="Cannon E."/>
        </authorList>
    </citation>
    <scope>NUCLEOTIDE SEQUENCE [LARGE SCALE GENOMIC DNA]</scope>
    <source>
        <strain evidence="3">cv. B73</strain>
    </source>
</reference>
<organism evidence="3 4">
    <name type="scientific">Zea mays</name>
    <name type="common">Maize</name>
    <dbReference type="NCBI Taxonomy" id="4577"/>
    <lineage>
        <taxon>Eukaryota</taxon>
        <taxon>Viridiplantae</taxon>
        <taxon>Streptophyta</taxon>
        <taxon>Embryophyta</taxon>
        <taxon>Tracheophyta</taxon>
        <taxon>Spermatophyta</taxon>
        <taxon>Magnoliopsida</taxon>
        <taxon>Liliopsida</taxon>
        <taxon>Poales</taxon>
        <taxon>Poaceae</taxon>
        <taxon>PACMAD clade</taxon>
        <taxon>Panicoideae</taxon>
        <taxon>Andropogonodae</taxon>
        <taxon>Andropogoneae</taxon>
        <taxon>Tripsacinae</taxon>
        <taxon>Zea</taxon>
    </lineage>
</organism>
<evidence type="ECO:0000256" key="2">
    <source>
        <dbReference type="SAM" id="Phobius"/>
    </source>
</evidence>
<accession>A0A804MIC6</accession>
<evidence type="ECO:0000256" key="1">
    <source>
        <dbReference type="SAM" id="MobiDB-lite"/>
    </source>
</evidence>
<feature type="compositionally biased region" description="Polar residues" evidence="1">
    <location>
        <begin position="81"/>
        <end position="118"/>
    </location>
</feature>
<feature type="transmembrane region" description="Helical" evidence="2">
    <location>
        <begin position="33"/>
        <end position="51"/>
    </location>
</feature>
<keyword evidence="2" id="KW-0472">Membrane</keyword>
<keyword evidence="2" id="KW-1133">Transmembrane helix</keyword>
<dbReference type="Proteomes" id="UP000007305">
    <property type="component" value="Chromosome 2"/>
</dbReference>
<proteinExistence type="predicted"/>
<dbReference type="InParanoid" id="A0A804MIC6"/>
<dbReference type="AlphaFoldDB" id="A0A804MIC6"/>